<comment type="caution">
    <text evidence="2">The sequence shown here is derived from an EMBL/GenBank/DDBJ whole genome shotgun (WGS) entry which is preliminary data.</text>
</comment>
<keyword evidence="3" id="KW-1185">Reference proteome</keyword>
<reference evidence="2 3" key="2">
    <citation type="journal article" date="2018" name="New Phytol.">
        <title>High intraspecific genome diversity in the model arbuscular mycorrhizal symbiont Rhizophagus irregularis.</title>
        <authorList>
            <person name="Chen E.C.H."/>
            <person name="Morin E."/>
            <person name="Beaudet D."/>
            <person name="Noel J."/>
            <person name="Yildirir G."/>
            <person name="Ndikumana S."/>
            <person name="Charron P."/>
            <person name="St-Onge C."/>
            <person name="Giorgi J."/>
            <person name="Kruger M."/>
            <person name="Marton T."/>
            <person name="Ropars J."/>
            <person name="Grigoriev I.V."/>
            <person name="Hainaut M."/>
            <person name="Henrissat B."/>
            <person name="Roux C."/>
            <person name="Martin F."/>
            <person name="Corradi N."/>
        </authorList>
    </citation>
    <scope>NUCLEOTIDE SEQUENCE [LARGE SCALE GENOMIC DNA]</scope>
    <source>
        <strain evidence="2 3">DAOM 197198</strain>
    </source>
</reference>
<proteinExistence type="predicted"/>
<organism evidence="2 3">
    <name type="scientific">Rhizophagus irregularis (strain DAOM 181602 / DAOM 197198 / MUCL 43194)</name>
    <name type="common">Arbuscular mycorrhizal fungus</name>
    <name type="synonym">Glomus intraradices</name>
    <dbReference type="NCBI Taxonomy" id="747089"/>
    <lineage>
        <taxon>Eukaryota</taxon>
        <taxon>Fungi</taxon>
        <taxon>Fungi incertae sedis</taxon>
        <taxon>Mucoromycota</taxon>
        <taxon>Glomeromycotina</taxon>
        <taxon>Glomeromycetes</taxon>
        <taxon>Glomerales</taxon>
        <taxon>Glomeraceae</taxon>
        <taxon>Rhizophagus</taxon>
    </lineage>
</organism>
<evidence type="ECO:0000256" key="1">
    <source>
        <dbReference type="SAM" id="Phobius"/>
    </source>
</evidence>
<evidence type="ECO:0000313" key="2">
    <source>
        <dbReference type="EMBL" id="POG69321.1"/>
    </source>
</evidence>
<sequence>MKNMRISYFHTLLNSSTIYLKNGFFLFCMWVGGYIFPFFYSFLSYVSDGYI</sequence>
<dbReference type="EMBL" id="AUPC02000138">
    <property type="protein sequence ID" value="POG69321.1"/>
    <property type="molecule type" value="Genomic_DNA"/>
</dbReference>
<reference evidence="2 3" key="1">
    <citation type="journal article" date="2013" name="Proc. Natl. Acad. Sci. U.S.A.">
        <title>Genome of an arbuscular mycorrhizal fungus provides insight into the oldest plant symbiosis.</title>
        <authorList>
            <person name="Tisserant E."/>
            <person name="Malbreil M."/>
            <person name="Kuo A."/>
            <person name="Kohler A."/>
            <person name="Symeonidi A."/>
            <person name="Balestrini R."/>
            <person name="Charron P."/>
            <person name="Duensing N."/>
            <person name="Frei Dit Frey N."/>
            <person name="Gianinazzi-Pearson V."/>
            <person name="Gilbert L.B."/>
            <person name="Handa Y."/>
            <person name="Herr J.R."/>
            <person name="Hijri M."/>
            <person name="Koul R."/>
            <person name="Kawaguchi M."/>
            <person name="Krajinski F."/>
            <person name="Lammers P.J."/>
            <person name="Masclaux F.G."/>
            <person name="Murat C."/>
            <person name="Morin E."/>
            <person name="Ndikumana S."/>
            <person name="Pagni M."/>
            <person name="Petitpierre D."/>
            <person name="Requena N."/>
            <person name="Rosikiewicz P."/>
            <person name="Riley R."/>
            <person name="Saito K."/>
            <person name="San Clemente H."/>
            <person name="Shapiro H."/>
            <person name="van Tuinen D."/>
            <person name="Becard G."/>
            <person name="Bonfante P."/>
            <person name="Paszkowski U."/>
            <person name="Shachar-Hill Y.Y."/>
            <person name="Tuskan G.A."/>
            <person name="Young P.W."/>
            <person name="Sanders I.R."/>
            <person name="Henrissat B."/>
            <person name="Rensing S.A."/>
            <person name="Grigoriev I.V."/>
            <person name="Corradi N."/>
            <person name="Roux C."/>
            <person name="Martin F."/>
        </authorList>
    </citation>
    <scope>NUCLEOTIDE SEQUENCE [LARGE SCALE GENOMIC DNA]</scope>
    <source>
        <strain evidence="2 3">DAOM 197198</strain>
    </source>
</reference>
<evidence type="ECO:0000313" key="3">
    <source>
        <dbReference type="Proteomes" id="UP000018888"/>
    </source>
</evidence>
<keyword evidence="1" id="KW-0472">Membrane</keyword>
<feature type="transmembrane region" description="Helical" evidence="1">
    <location>
        <begin position="24"/>
        <end position="43"/>
    </location>
</feature>
<dbReference type="Proteomes" id="UP000018888">
    <property type="component" value="Unassembled WGS sequence"/>
</dbReference>
<dbReference type="AlphaFoldDB" id="A0A2P4PVC1"/>
<name>A0A2P4PVC1_RHIID</name>
<protein>
    <submittedName>
        <fullName evidence="2">Uncharacterized protein</fullName>
    </submittedName>
</protein>
<accession>A0A2P4PVC1</accession>
<feature type="non-terminal residue" evidence="2">
    <location>
        <position position="51"/>
    </location>
</feature>
<keyword evidence="1" id="KW-0812">Transmembrane</keyword>
<gene>
    <name evidence="2" type="ORF">GLOIN_2v1628911</name>
</gene>
<keyword evidence="1" id="KW-1133">Transmembrane helix</keyword>